<accession>A0A100WSN2</accession>
<gene>
    <name evidence="1" type="ORF">RMCFA_3773</name>
</gene>
<organism evidence="1 2">
    <name type="scientific">Mycolicibacterium fortuitum subsp. acetamidolyticum</name>
    <dbReference type="NCBI Taxonomy" id="144550"/>
    <lineage>
        <taxon>Bacteria</taxon>
        <taxon>Bacillati</taxon>
        <taxon>Actinomycetota</taxon>
        <taxon>Actinomycetes</taxon>
        <taxon>Mycobacteriales</taxon>
        <taxon>Mycobacteriaceae</taxon>
        <taxon>Mycolicibacterium</taxon>
    </lineage>
</organism>
<dbReference type="EMBL" id="BCSZ01000035">
    <property type="protein sequence ID" value="GAT03661.1"/>
    <property type="molecule type" value="Genomic_DNA"/>
</dbReference>
<evidence type="ECO:0000313" key="1">
    <source>
        <dbReference type="EMBL" id="GAT03661.1"/>
    </source>
</evidence>
<dbReference type="AlphaFoldDB" id="A0A100WSN2"/>
<sequence length="79" mass="8746">MNANYLDTENRWADRQLPEVKGKGVVVISAWTTDAEIAATAEWISAVYGNRNDLDTALRLFRTELRAAVLAIADADEHA</sequence>
<dbReference type="GO" id="GO:0016301">
    <property type="term" value="F:kinase activity"/>
    <property type="evidence" value="ECO:0007669"/>
    <property type="project" value="UniProtKB-KW"/>
</dbReference>
<dbReference type="RefSeq" id="WP_057138125.1">
    <property type="nucleotide sequence ID" value="NZ_BCSZ01000035.1"/>
</dbReference>
<reference evidence="1 2" key="1">
    <citation type="journal article" date="2016" name="Genome Announc.">
        <title>Draft Genome Sequences of Five Rapidly Growing Mycobacterium Species, M. thermoresistibile, M. fortuitum subsp. acetamidolyticum, M. canariasense, M. brisbanense, and M. novocastrense.</title>
        <authorList>
            <person name="Katahira K."/>
            <person name="Ogura Y."/>
            <person name="Gotoh Y."/>
            <person name="Hayashi T."/>
        </authorList>
    </citation>
    <scope>NUCLEOTIDE SEQUENCE [LARGE SCALE GENOMIC DNA]</scope>
    <source>
        <strain evidence="1 2">JCM6368</strain>
    </source>
</reference>
<protein>
    <submittedName>
        <fullName evidence="1">Serine threonine protein kinase</fullName>
    </submittedName>
</protein>
<proteinExistence type="predicted"/>
<keyword evidence="1" id="KW-0418">Kinase</keyword>
<comment type="caution">
    <text evidence="1">The sequence shown here is derived from an EMBL/GenBank/DDBJ whole genome shotgun (WGS) entry which is preliminary data.</text>
</comment>
<reference evidence="2" key="2">
    <citation type="submission" date="2016-02" db="EMBL/GenBank/DDBJ databases">
        <title>Draft genome sequence of five rapidly growing Mycobacterium species.</title>
        <authorList>
            <person name="Katahira K."/>
            <person name="Gotou Y."/>
            <person name="Iida K."/>
            <person name="Ogura Y."/>
            <person name="Hayashi T."/>
        </authorList>
    </citation>
    <scope>NUCLEOTIDE SEQUENCE [LARGE SCALE GENOMIC DNA]</scope>
    <source>
        <strain evidence="2">JCM6368</strain>
    </source>
</reference>
<evidence type="ECO:0000313" key="2">
    <source>
        <dbReference type="Proteomes" id="UP000069705"/>
    </source>
</evidence>
<dbReference type="Proteomes" id="UP000069705">
    <property type="component" value="Unassembled WGS sequence"/>
</dbReference>
<name>A0A100WSN2_MYCFO</name>
<keyword evidence="1" id="KW-0808">Transferase</keyword>